<dbReference type="GO" id="GO:0016491">
    <property type="term" value="F:oxidoreductase activity"/>
    <property type="evidence" value="ECO:0007669"/>
    <property type="project" value="UniProtKB-KW"/>
</dbReference>
<sequence length="158" mass="17499">MSESHVAILPGVQQFLDRQHGLWIEGRQAASDSEKRLNVYNPATGEVIASTADASVDDVDRAVMSGWRAFVARSWAGRLPAERERILLRFADLVEQHGEELAQLETLEQGKSINISRAFEVGCTLNWMRYTAGLTTKIAGKTRDLSMPLPQAARYQAG</sequence>
<protein>
    <submittedName>
        <fullName evidence="4">Aldehyde dehydrogenase family protein</fullName>
    </submittedName>
</protein>
<name>A0A6L3XV11_9ENTR</name>
<dbReference type="InterPro" id="IPR016161">
    <property type="entry name" value="Ald_DH/histidinol_DH"/>
</dbReference>
<dbReference type="InterPro" id="IPR015590">
    <property type="entry name" value="Aldehyde_DH_dom"/>
</dbReference>
<evidence type="ECO:0000256" key="1">
    <source>
        <dbReference type="ARBA" id="ARBA00023002"/>
    </source>
</evidence>
<evidence type="ECO:0000259" key="3">
    <source>
        <dbReference type="Pfam" id="PF00171"/>
    </source>
</evidence>
<dbReference type="Proteomes" id="UP000476281">
    <property type="component" value="Unassembled WGS sequence"/>
</dbReference>
<proteinExistence type="predicted"/>
<accession>A0A6L3XV11</accession>
<dbReference type="Pfam" id="PF00171">
    <property type="entry name" value="Aldedh"/>
    <property type="match status" value="1"/>
</dbReference>
<gene>
    <name evidence="4" type="ORF">F9C29_15920</name>
</gene>
<dbReference type="SUPFAM" id="SSF53720">
    <property type="entry name" value="ALDH-like"/>
    <property type="match status" value="1"/>
</dbReference>
<evidence type="ECO:0000256" key="2">
    <source>
        <dbReference type="ARBA" id="ARBA00023027"/>
    </source>
</evidence>
<keyword evidence="2" id="KW-0520">NAD</keyword>
<dbReference type="EMBL" id="WBSZ01000549">
    <property type="protein sequence ID" value="KAB2517037.1"/>
    <property type="molecule type" value="Genomic_DNA"/>
</dbReference>
<comment type="caution">
    <text evidence="4">The sequence shown here is derived from an EMBL/GenBank/DDBJ whole genome shotgun (WGS) entry which is preliminary data.</text>
</comment>
<dbReference type="PANTHER" id="PTHR11699">
    <property type="entry name" value="ALDEHYDE DEHYDROGENASE-RELATED"/>
    <property type="match status" value="1"/>
</dbReference>
<feature type="domain" description="Aldehyde dehydrogenase" evidence="3">
    <location>
        <begin position="31"/>
        <end position="144"/>
    </location>
</feature>
<reference evidence="4 5" key="1">
    <citation type="submission" date="2019-09" db="EMBL/GenBank/DDBJ databases">
        <title>Reversal of blaTEM antimicrobial resistance by CRISPR-Cas9 in clinical E. coli and other Enterobacteriaceae strains.</title>
        <authorList>
            <person name="Tagliaferri T."/>
            <person name="Guimaraes N."/>
            <person name="Pereira M."/>
            <person name="Felicori L."/>
            <person name="Horz H.-P."/>
            <person name="Santos S."/>
            <person name="Mendes T."/>
        </authorList>
    </citation>
    <scope>NUCLEOTIDE SEQUENCE [LARGE SCALE GENOMIC DNA]</scope>
    <source>
        <strain evidence="4 5">E2_blaTEM_MG</strain>
    </source>
</reference>
<evidence type="ECO:0000313" key="5">
    <source>
        <dbReference type="Proteomes" id="UP000476281"/>
    </source>
</evidence>
<keyword evidence="1" id="KW-0560">Oxidoreductase</keyword>
<organism evidence="4 5">
    <name type="scientific">Enterobacter hormaechei</name>
    <dbReference type="NCBI Taxonomy" id="158836"/>
    <lineage>
        <taxon>Bacteria</taxon>
        <taxon>Pseudomonadati</taxon>
        <taxon>Pseudomonadota</taxon>
        <taxon>Gammaproteobacteria</taxon>
        <taxon>Enterobacterales</taxon>
        <taxon>Enterobacteriaceae</taxon>
        <taxon>Enterobacter</taxon>
        <taxon>Enterobacter cloacae complex</taxon>
    </lineage>
</organism>
<dbReference type="Gene3D" id="3.40.605.10">
    <property type="entry name" value="Aldehyde Dehydrogenase, Chain A, domain 1"/>
    <property type="match status" value="1"/>
</dbReference>
<feature type="non-terminal residue" evidence="4">
    <location>
        <position position="158"/>
    </location>
</feature>
<dbReference type="InterPro" id="IPR016162">
    <property type="entry name" value="Ald_DH_N"/>
</dbReference>
<evidence type="ECO:0000313" key="4">
    <source>
        <dbReference type="EMBL" id="KAB2517037.1"/>
    </source>
</evidence>
<dbReference type="AlphaFoldDB" id="A0A6L3XV11"/>